<evidence type="ECO:0000256" key="7">
    <source>
        <dbReference type="RuleBase" id="RU364138"/>
    </source>
</evidence>
<sequence length="69" mass="7879">MMESLSFTAIAGPTYDPTPVFDWTSTPLGEIVPHHGQPDRWAFEPVTHRWSHSLYGVQTFPDDNEQDFS</sequence>
<reference evidence="8 9" key="1">
    <citation type="submission" date="2015-09" db="EMBL/GenBank/DDBJ databases">
        <title>Draft genome of the parasitic nematode Teladorsagia circumcincta isolate WARC Sus (inbred).</title>
        <authorList>
            <person name="Mitreva M."/>
        </authorList>
    </citation>
    <scope>NUCLEOTIDE SEQUENCE [LARGE SCALE GENOMIC DNA]</scope>
    <source>
        <strain evidence="8 9">S</strain>
    </source>
</reference>
<dbReference type="OrthoDB" id="443524at2759"/>
<protein>
    <recommendedName>
        <fullName evidence="7">Phospholipase B-like</fullName>
        <ecNumber evidence="7">3.1.1.-</ecNumber>
    </recommendedName>
</protein>
<dbReference type="Proteomes" id="UP000230423">
    <property type="component" value="Unassembled WGS sequence"/>
</dbReference>
<keyword evidence="4 7" id="KW-0442">Lipid degradation</keyword>
<proteinExistence type="inferred from homology"/>
<dbReference type="Pfam" id="PF04916">
    <property type="entry name" value="Phospholip_B"/>
    <property type="match status" value="1"/>
</dbReference>
<keyword evidence="9" id="KW-1185">Reference proteome</keyword>
<dbReference type="AlphaFoldDB" id="A0A2G9UM06"/>
<evidence type="ECO:0000313" key="9">
    <source>
        <dbReference type="Proteomes" id="UP000230423"/>
    </source>
</evidence>
<accession>A0A2G9UM06</accession>
<evidence type="ECO:0000256" key="2">
    <source>
        <dbReference type="ARBA" id="ARBA00022729"/>
    </source>
</evidence>
<dbReference type="Gene3D" id="3.60.60.20">
    <property type="match status" value="1"/>
</dbReference>
<comment type="similarity">
    <text evidence="1 7">Belongs to the phospholipase B-like family.</text>
</comment>
<keyword evidence="2" id="KW-0732">Signal</keyword>
<dbReference type="EC" id="3.1.1.-" evidence="7"/>
<dbReference type="GO" id="GO:0004620">
    <property type="term" value="F:phospholipase activity"/>
    <property type="evidence" value="ECO:0007669"/>
    <property type="project" value="InterPro"/>
</dbReference>
<dbReference type="InterPro" id="IPR043042">
    <property type="entry name" value="PLipase_B-like_dom3"/>
</dbReference>
<evidence type="ECO:0000256" key="5">
    <source>
        <dbReference type="ARBA" id="ARBA00023098"/>
    </source>
</evidence>
<evidence type="ECO:0000313" key="8">
    <source>
        <dbReference type="EMBL" id="PIO70520.1"/>
    </source>
</evidence>
<keyword evidence="5 7" id="KW-0443">Lipid metabolism</keyword>
<evidence type="ECO:0000256" key="4">
    <source>
        <dbReference type="ARBA" id="ARBA00022963"/>
    </source>
</evidence>
<keyword evidence="3 7" id="KW-0378">Hydrolase</keyword>
<evidence type="ECO:0000256" key="3">
    <source>
        <dbReference type="ARBA" id="ARBA00022801"/>
    </source>
</evidence>
<name>A0A2G9UM06_TELCI</name>
<comment type="function">
    <text evidence="7">Putative phospholipase.</text>
</comment>
<organism evidence="8 9">
    <name type="scientific">Teladorsagia circumcincta</name>
    <name type="common">Brown stomach worm</name>
    <name type="synonym">Ostertagia circumcincta</name>
    <dbReference type="NCBI Taxonomy" id="45464"/>
    <lineage>
        <taxon>Eukaryota</taxon>
        <taxon>Metazoa</taxon>
        <taxon>Ecdysozoa</taxon>
        <taxon>Nematoda</taxon>
        <taxon>Chromadorea</taxon>
        <taxon>Rhabditida</taxon>
        <taxon>Rhabditina</taxon>
        <taxon>Rhabditomorpha</taxon>
        <taxon>Strongyloidea</taxon>
        <taxon>Trichostrongylidae</taxon>
        <taxon>Teladorsagia</taxon>
    </lineage>
</organism>
<dbReference type="InterPro" id="IPR007000">
    <property type="entry name" value="PLipase_B-like"/>
</dbReference>
<evidence type="ECO:0000256" key="1">
    <source>
        <dbReference type="ARBA" id="ARBA00007835"/>
    </source>
</evidence>
<evidence type="ECO:0000256" key="6">
    <source>
        <dbReference type="ARBA" id="ARBA00023180"/>
    </source>
</evidence>
<dbReference type="EMBL" id="KZ346245">
    <property type="protein sequence ID" value="PIO70520.1"/>
    <property type="molecule type" value="Genomic_DNA"/>
</dbReference>
<dbReference type="GO" id="GO:0016042">
    <property type="term" value="P:lipid catabolic process"/>
    <property type="evidence" value="ECO:0007669"/>
    <property type="project" value="UniProtKB-KW"/>
</dbReference>
<gene>
    <name evidence="8" type="ORF">TELCIR_07620</name>
</gene>
<keyword evidence="6" id="KW-0325">Glycoprotein</keyword>